<name>A0A845UBN3_9PROT</name>
<dbReference type="RefSeq" id="WP_163098545.1">
    <property type="nucleotide sequence ID" value="NZ_CP127523.1"/>
</dbReference>
<reference evidence="2" key="1">
    <citation type="submission" date="2019-11" db="EMBL/GenBank/DDBJ databases">
        <title>Acidithiobacillus ferrianus sp. nov.: a facultatively anaerobic and extremely acidophilic chemolithoautotroph.</title>
        <authorList>
            <person name="Norris P.R."/>
            <person name="Falagan C."/>
            <person name="Moya-Beltran A."/>
            <person name="Castro M."/>
            <person name="Quatrini R."/>
            <person name="Johnson D.B."/>
        </authorList>
    </citation>
    <scope>NUCLEOTIDE SEQUENCE [LARGE SCALE GENOMIC DNA]</scope>
    <source>
        <strain evidence="2">MG</strain>
    </source>
</reference>
<protein>
    <submittedName>
        <fullName evidence="2">Uncharacterized protein</fullName>
    </submittedName>
</protein>
<gene>
    <name evidence="2" type="ORF">GL267_12075</name>
</gene>
<comment type="caution">
    <text evidence="2">The sequence shown here is derived from an EMBL/GenBank/DDBJ whole genome shotgun (WGS) entry which is preliminary data.</text>
</comment>
<feature type="transmembrane region" description="Helical" evidence="1">
    <location>
        <begin position="12"/>
        <end position="33"/>
    </location>
</feature>
<sequence>MKQHTNNGQKGFTAALLVVSMMLASAAGTYVIYQVQHNKAGVLSAYVDSVKYSKDNLYSESQDHPVAFKKVLQECQTQAGVKGGLPARVCHNAQYVNRQLLGHYS</sequence>
<dbReference type="EMBL" id="WNJL01000037">
    <property type="protein sequence ID" value="NDU43341.1"/>
    <property type="molecule type" value="Genomic_DNA"/>
</dbReference>
<keyword evidence="1" id="KW-1133">Transmembrane helix</keyword>
<organism evidence="2">
    <name type="scientific">Acidithiobacillus ferrianus</name>
    <dbReference type="NCBI Taxonomy" id="2678518"/>
    <lineage>
        <taxon>Bacteria</taxon>
        <taxon>Pseudomonadati</taxon>
        <taxon>Pseudomonadota</taxon>
        <taxon>Acidithiobacillia</taxon>
        <taxon>Acidithiobacillales</taxon>
        <taxon>Acidithiobacillaceae</taxon>
        <taxon>Acidithiobacillus</taxon>
    </lineage>
</organism>
<evidence type="ECO:0000256" key="1">
    <source>
        <dbReference type="SAM" id="Phobius"/>
    </source>
</evidence>
<proteinExistence type="predicted"/>
<keyword evidence="1" id="KW-0472">Membrane</keyword>
<dbReference type="AlphaFoldDB" id="A0A845UBN3"/>
<keyword evidence="1" id="KW-0812">Transmembrane</keyword>
<accession>A0A845UBN3</accession>
<evidence type="ECO:0000313" key="2">
    <source>
        <dbReference type="EMBL" id="NDU43341.1"/>
    </source>
</evidence>